<sequence length="130" mass="14563">MCDKHSCQDSYTCEGDRCAAGYLISSPSQLRQRCVSNDFQLVDSCGKNIDGWSEVCACEHDRCNSYAAFVSMMDQFNEISTDVHRIHGDTVREIRRNQSSTLIILLVILPLSVGGLAVCLIFVNYHCKMC</sequence>
<dbReference type="Proteomes" id="UP000046393">
    <property type="component" value="Unplaced"/>
</dbReference>
<name>A0A0N5APN2_9BILA</name>
<protein>
    <submittedName>
        <fullName evidence="3">Protein sleepless</fullName>
    </submittedName>
</protein>
<dbReference type="WBParaSite" id="SMUV_0000661501-mRNA-1">
    <property type="protein sequence ID" value="SMUV_0000661501-mRNA-1"/>
    <property type="gene ID" value="SMUV_0000661501"/>
</dbReference>
<evidence type="ECO:0000256" key="1">
    <source>
        <dbReference type="SAM" id="Phobius"/>
    </source>
</evidence>
<dbReference type="AlphaFoldDB" id="A0A0N5APN2"/>
<proteinExistence type="predicted"/>
<keyword evidence="1" id="KW-0812">Transmembrane</keyword>
<keyword evidence="2" id="KW-1185">Reference proteome</keyword>
<keyword evidence="1" id="KW-0472">Membrane</keyword>
<reference evidence="3" key="1">
    <citation type="submission" date="2017-02" db="UniProtKB">
        <authorList>
            <consortium name="WormBaseParasite"/>
        </authorList>
    </citation>
    <scope>IDENTIFICATION</scope>
</reference>
<feature type="transmembrane region" description="Helical" evidence="1">
    <location>
        <begin position="102"/>
        <end position="123"/>
    </location>
</feature>
<evidence type="ECO:0000313" key="3">
    <source>
        <dbReference type="WBParaSite" id="SMUV_0000661501-mRNA-1"/>
    </source>
</evidence>
<accession>A0A0N5APN2</accession>
<evidence type="ECO:0000313" key="2">
    <source>
        <dbReference type="Proteomes" id="UP000046393"/>
    </source>
</evidence>
<organism evidence="2 3">
    <name type="scientific">Syphacia muris</name>
    <dbReference type="NCBI Taxonomy" id="451379"/>
    <lineage>
        <taxon>Eukaryota</taxon>
        <taxon>Metazoa</taxon>
        <taxon>Ecdysozoa</taxon>
        <taxon>Nematoda</taxon>
        <taxon>Chromadorea</taxon>
        <taxon>Rhabditida</taxon>
        <taxon>Spirurina</taxon>
        <taxon>Oxyuridomorpha</taxon>
        <taxon>Oxyuroidea</taxon>
        <taxon>Oxyuridae</taxon>
        <taxon>Syphacia</taxon>
    </lineage>
</organism>
<keyword evidence="1" id="KW-1133">Transmembrane helix</keyword>